<accession>A0A4R2LFU2</accession>
<keyword evidence="5" id="KW-0238">DNA-binding</keyword>
<dbReference type="EMBL" id="SLXA01000005">
    <property type="protein sequence ID" value="TCO84824.1"/>
    <property type="molecule type" value="Genomic_DNA"/>
</dbReference>
<dbReference type="InterPro" id="IPR007627">
    <property type="entry name" value="RNA_pol_sigma70_r2"/>
</dbReference>
<dbReference type="InterPro" id="IPR013325">
    <property type="entry name" value="RNA_pol_sigma_r2"/>
</dbReference>
<proteinExistence type="inferred from homology"/>
<evidence type="ECO:0000313" key="10">
    <source>
        <dbReference type="Proteomes" id="UP000295711"/>
    </source>
</evidence>
<gene>
    <name evidence="9" type="ORF">EV212_10590</name>
</gene>
<keyword evidence="4" id="KW-0731">Sigma factor</keyword>
<dbReference type="AlphaFoldDB" id="A0A4R2LFU2"/>
<evidence type="ECO:0000256" key="4">
    <source>
        <dbReference type="ARBA" id="ARBA00023082"/>
    </source>
</evidence>
<feature type="domain" description="RNA polymerase sigma-70" evidence="8">
    <location>
        <begin position="50"/>
        <end position="63"/>
    </location>
</feature>
<evidence type="ECO:0000313" key="9">
    <source>
        <dbReference type="EMBL" id="TCO84824.1"/>
    </source>
</evidence>
<dbReference type="InterPro" id="IPR000792">
    <property type="entry name" value="Tscrpt_reg_LuxR_C"/>
</dbReference>
<reference evidence="9 10" key="1">
    <citation type="submission" date="2019-03" db="EMBL/GenBank/DDBJ databases">
        <title>Genomic Encyclopedia of Type Strains, Phase IV (KMG-IV): sequencing the most valuable type-strain genomes for metagenomic binning, comparative biology and taxonomic classification.</title>
        <authorList>
            <person name="Goeker M."/>
        </authorList>
    </citation>
    <scope>NUCLEOTIDE SEQUENCE [LARGE SCALE GENOMIC DNA]</scope>
    <source>
        <strain evidence="9 10">DSM 28559</strain>
    </source>
</reference>
<comment type="function">
    <text evidence="7">Sigma factors are initiation factors that promote the attachment of RNA polymerase to specific initiation sites and are then released. Sigma-S contributes to the protection against external stress, thus playing a role in cellular fitness and survival.</text>
</comment>
<evidence type="ECO:0000256" key="2">
    <source>
        <dbReference type="ARBA" id="ARBA00021245"/>
    </source>
</evidence>
<evidence type="ECO:0000256" key="3">
    <source>
        <dbReference type="ARBA" id="ARBA00023015"/>
    </source>
</evidence>
<evidence type="ECO:0000256" key="1">
    <source>
        <dbReference type="ARBA" id="ARBA00007788"/>
    </source>
</evidence>
<keyword evidence="10" id="KW-1185">Reference proteome</keyword>
<dbReference type="InterPro" id="IPR014284">
    <property type="entry name" value="RNA_pol_sigma-70_dom"/>
</dbReference>
<dbReference type="SMART" id="SM00421">
    <property type="entry name" value="HTH_LUXR"/>
    <property type="match status" value="1"/>
</dbReference>
<name>A0A4R2LFU2_9FIRM</name>
<dbReference type="Pfam" id="PF04542">
    <property type="entry name" value="Sigma70_r2"/>
    <property type="match status" value="1"/>
</dbReference>
<comment type="caution">
    <text evidence="9">The sequence shown here is derived from an EMBL/GenBank/DDBJ whole genome shotgun (WGS) entry which is preliminary data.</text>
</comment>
<dbReference type="PROSITE" id="PS00715">
    <property type="entry name" value="SIGMA70_1"/>
    <property type="match status" value="1"/>
</dbReference>
<dbReference type="SUPFAM" id="SSF88946">
    <property type="entry name" value="Sigma2 domain of RNA polymerase sigma factors"/>
    <property type="match status" value="1"/>
</dbReference>
<comment type="similarity">
    <text evidence="1">Belongs to the sigma-70 factor family.</text>
</comment>
<dbReference type="Pfam" id="PF08281">
    <property type="entry name" value="Sigma70_r4_2"/>
    <property type="match status" value="1"/>
</dbReference>
<dbReference type="GO" id="GO:0003677">
    <property type="term" value="F:DNA binding"/>
    <property type="evidence" value="ECO:0007669"/>
    <property type="project" value="UniProtKB-KW"/>
</dbReference>
<dbReference type="OrthoDB" id="9783788at2"/>
<evidence type="ECO:0000256" key="6">
    <source>
        <dbReference type="ARBA" id="ARBA00023163"/>
    </source>
</evidence>
<dbReference type="GO" id="GO:0006352">
    <property type="term" value="P:DNA-templated transcription initiation"/>
    <property type="evidence" value="ECO:0007669"/>
    <property type="project" value="InterPro"/>
</dbReference>
<dbReference type="InterPro" id="IPR000943">
    <property type="entry name" value="RNA_pol_sigma70"/>
</dbReference>
<keyword evidence="6" id="KW-0804">Transcription</keyword>
<organism evidence="9 10">
    <name type="scientific">Frisingicoccus caecimuris</name>
    <dbReference type="NCBI Taxonomy" id="1796636"/>
    <lineage>
        <taxon>Bacteria</taxon>
        <taxon>Bacillati</taxon>
        <taxon>Bacillota</taxon>
        <taxon>Clostridia</taxon>
        <taxon>Lachnospirales</taxon>
        <taxon>Lachnospiraceae</taxon>
        <taxon>Frisingicoccus</taxon>
    </lineage>
</organism>
<dbReference type="RefSeq" id="WP_132090939.1">
    <property type="nucleotide sequence ID" value="NZ_JANKAQ010000007.1"/>
</dbReference>
<dbReference type="InterPro" id="IPR016371">
    <property type="entry name" value="RNA_pol_sigma-H_factor"/>
</dbReference>
<protein>
    <recommendedName>
        <fullName evidence="2">RNA polymerase sigma factor SigS</fullName>
    </recommendedName>
</protein>
<dbReference type="Gene3D" id="1.10.10.10">
    <property type="entry name" value="Winged helix-like DNA-binding domain superfamily/Winged helix DNA-binding domain"/>
    <property type="match status" value="1"/>
</dbReference>
<dbReference type="PANTHER" id="PTHR30385:SF1">
    <property type="entry name" value="RNA POLYMERASE SIGMA-H FACTOR"/>
    <property type="match status" value="1"/>
</dbReference>
<dbReference type="InterPro" id="IPR016032">
    <property type="entry name" value="Sig_transdc_resp-reg_C-effctor"/>
</dbReference>
<dbReference type="PANTHER" id="PTHR30385">
    <property type="entry name" value="SIGMA FACTOR F FLAGELLAR"/>
    <property type="match status" value="1"/>
</dbReference>
<dbReference type="Proteomes" id="UP000295711">
    <property type="component" value="Unassembled WGS sequence"/>
</dbReference>
<sequence>MTDDREKDEVLISRCRQGDRTALERIMEKYKPLVIKKARSMFLIGGETEDLIQEGMIGLFKAVQDFDPDRETSFYRFSKLCIDRQIYSAVTSAGRKKHSPLNGYVSLSDSEEIEWEERWHQTTASEVSPEETLINRERMEMIQEKLGKGLSPLEWSVLKLFLEGYSYAQMADKLGKKEKSIDNALRRIKGKLQDILEGMNQV</sequence>
<keyword evidence="3" id="KW-0805">Transcription regulation</keyword>
<dbReference type="Gene3D" id="1.20.120.1810">
    <property type="match status" value="1"/>
</dbReference>
<dbReference type="PIRSF" id="PIRSF002939">
    <property type="entry name" value="RNA_polymerase_sigma-H_factor"/>
    <property type="match status" value="1"/>
</dbReference>
<dbReference type="InterPro" id="IPR036388">
    <property type="entry name" value="WH-like_DNA-bd_sf"/>
</dbReference>
<dbReference type="NCBIfam" id="TIGR02937">
    <property type="entry name" value="sigma70-ECF"/>
    <property type="match status" value="1"/>
</dbReference>
<dbReference type="InterPro" id="IPR013249">
    <property type="entry name" value="RNA_pol_sigma70_r4_t2"/>
</dbReference>
<evidence type="ECO:0000256" key="7">
    <source>
        <dbReference type="ARBA" id="ARBA00024701"/>
    </source>
</evidence>
<evidence type="ECO:0000256" key="5">
    <source>
        <dbReference type="ARBA" id="ARBA00023125"/>
    </source>
</evidence>
<dbReference type="SUPFAM" id="SSF46894">
    <property type="entry name" value="C-terminal effector domain of the bipartite response regulators"/>
    <property type="match status" value="1"/>
</dbReference>
<evidence type="ECO:0000259" key="8">
    <source>
        <dbReference type="PROSITE" id="PS00715"/>
    </source>
</evidence>
<dbReference type="GO" id="GO:0016987">
    <property type="term" value="F:sigma factor activity"/>
    <property type="evidence" value="ECO:0007669"/>
    <property type="project" value="UniProtKB-KW"/>
</dbReference>